<dbReference type="SUPFAM" id="SSF53756">
    <property type="entry name" value="UDP-Glycosyltransferase/glycogen phosphorylase"/>
    <property type="match status" value="1"/>
</dbReference>
<dbReference type="Proteomes" id="UP000186795">
    <property type="component" value="Unassembled WGS sequence"/>
</dbReference>
<dbReference type="AlphaFoldDB" id="A0A1N7Q8G7"/>
<keyword evidence="2" id="KW-1185">Reference proteome</keyword>
<evidence type="ECO:0000313" key="2">
    <source>
        <dbReference type="Proteomes" id="UP000186795"/>
    </source>
</evidence>
<dbReference type="Gene3D" id="3.40.50.12580">
    <property type="match status" value="1"/>
</dbReference>
<protein>
    <recommendedName>
        <fullName evidence="3">Capsule polysaccharide biosynthesis protein</fullName>
    </recommendedName>
</protein>
<dbReference type="OrthoDB" id="2822546at2"/>
<dbReference type="InterPro" id="IPR043148">
    <property type="entry name" value="TagF_C"/>
</dbReference>
<accession>A0A1N7Q8G7</accession>
<reference evidence="2" key="1">
    <citation type="submission" date="2017-01" db="EMBL/GenBank/DDBJ databases">
        <authorList>
            <person name="Varghese N."/>
            <person name="Submissions S."/>
        </authorList>
    </citation>
    <scope>NUCLEOTIDE SEQUENCE [LARGE SCALE GENOMIC DNA]</scope>
    <source>
        <strain evidence="2">DSM 45196</strain>
    </source>
</reference>
<evidence type="ECO:0000313" key="1">
    <source>
        <dbReference type="EMBL" id="SIT19135.1"/>
    </source>
</evidence>
<name>A0A1N7Q8G7_9BACL</name>
<organism evidence="1 2">
    <name type="scientific">Kroppenstedtia eburnea</name>
    <dbReference type="NCBI Taxonomy" id="714067"/>
    <lineage>
        <taxon>Bacteria</taxon>
        <taxon>Bacillati</taxon>
        <taxon>Bacillota</taxon>
        <taxon>Bacilli</taxon>
        <taxon>Bacillales</taxon>
        <taxon>Thermoactinomycetaceae</taxon>
        <taxon>Kroppenstedtia</taxon>
    </lineage>
</organism>
<dbReference type="RefSeq" id="WP_009709263.1">
    <property type="nucleotide sequence ID" value="NZ_CP048103.1"/>
</dbReference>
<proteinExistence type="predicted"/>
<gene>
    <name evidence="1" type="ORF">SAMN05421790_1213</name>
</gene>
<dbReference type="EMBL" id="FTOD01000021">
    <property type="protein sequence ID" value="SIT19135.1"/>
    <property type="molecule type" value="Genomic_DNA"/>
</dbReference>
<sequence length="507" mass="58473">MYGDDRLNNHYILRYGLTHEFFQAFHQLTHSDIEIPLTLVRYFHIWIKPFVNAQRTNDQYVQKLQKKHRFNTMKDVQKALSRGPEWKQSLPQVPQRKAILMPAMFAPLALECFHDENVILHVLSNQDRHALNICSLMENMSVYDIVKGLGQVHLSSKTRAELKARIEKLVIQNSDHELFGRPDFKMWLLAHSFRSAKMIDALDQLIRQLRIGVILDQVEITMTTSILSLLARKYGLPFINMPQVLITDRSLIPTRASHYYVWGENYKKWFQKRGIPSSKIKVIGNWKFELAKRNSQAMSRSEFGSRFGIPDTHHILTYTTQPLSSQVNQRVMEWIKQISPSFSVTFLIRQHPGASYDYSSALRFPNIVFVPSTLNLYHLLAITDILMTVSSNTAIEAAMLGKGVFVLQPPIQYDYEFNNNDFNHHLVKAGAGPSITSPTDMKDNLERLTTDKTYLACLQKQGKRFLQKTLQTNPPPSIQIKNLVKRLICNDSSVKKWGIEVCTDKKG</sequence>
<evidence type="ECO:0008006" key="3">
    <source>
        <dbReference type="Google" id="ProtNLM"/>
    </source>
</evidence>